<reference evidence="3 4" key="1">
    <citation type="submission" date="2018-05" db="EMBL/GenBank/DDBJ databases">
        <title>Genomic Encyclopedia of Archaeal and Bacterial Type Strains, Phase II (KMG-II): from individual species to whole genera.</title>
        <authorList>
            <person name="Goeker M."/>
        </authorList>
    </citation>
    <scope>NUCLEOTIDE SEQUENCE [LARGE SCALE GENOMIC DNA]</scope>
    <source>
        <strain evidence="3 4">DSM 22214</strain>
    </source>
</reference>
<dbReference type="Gene3D" id="3.40.50.2000">
    <property type="entry name" value="Glycogen Phosphorylase B"/>
    <property type="match status" value="1"/>
</dbReference>
<keyword evidence="1 3" id="KW-0808">Transferase</keyword>
<protein>
    <submittedName>
        <fullName evidence="3">Glycosyl transferase family 1</fullName>
    </submittedName>
</protein>
<dbReference type="PANTHER" id="PTHR46401">
    <property type="entry name" value="GLYCOSYLTRANSFERASE WBBK-RELATED"/>
    <property type="match status" value="1"/>
</dbReference>
<dbReference type="SUPFAM" id="SSF53756">
    <property type="entry name" value="UDP-Glycosyltransferase/glycogen phosphorylase"/>
    <property type="match status" value="1"/>
</dbReference>
<dbReference type="EMBL" id="QGGO01000041">
    <property type="protein sequence ID" value="PWK16895.1"/>
    <property type="molecule type" value="Genomic_DNA"/>
</dbReference>
<accession>A0A316DG59</accession>
<dbReference type="GO" id="GO:0016757">
    <property type="term" value="F:glycosyltransferase activity"/>
    <property type="evidence" value="ECO:0007669"/>
    <property type="project" value="InterPro"/>
</dbReference>
<gene>
    <name evidence="3" type="ORF">LV89_04647</name>
</gene>
<dbReference type="PANTHER" id="PTHR46401:SF2">
    <property type="entry name" value="GLYCOSYLTRANSFERASE WBBK-RELATED"/>
    <property type="match status" value="1"/>
</dbReference>
<dbReference type="Pfam" id="PF00534">
    <property type="entry name" value="Glycos_transf_1"/>
    <property type="match status" value="1"/>
</dbReference>
<comment type="caution">
    <text evidence="3">The sequence shown here is derived from an EMBL/GenBank/DDBJ whole genome shotgun (WGS) entry which is preliminary data.</text>
</comment>
<dbReference type="GO" id="GO:0009103">
    <property type="term" value="P:lipopolysaccharide biosynthetic process"/>
    <property type="evidence" value="ECO:0007669"/>
    <property type="project" value="TreeGrafter"/>
</dbReference>
<organism evidence="3 4">
    <name type="scientific">Arcicella aurantiaca</name>
    <dbReference type="NCBI Taxonomy" id="591202"/>
    <lineage>
        <taxon>Bacteria</taxon>
        <taxon>Pseudomonadati</taxon>
        <taxon>Bacteroidota</taxon>
        <taxon>Cytophagia</taxon>
        <taxon>Cytophagales</taxon>
        <taxon>Flectobacillaceae</taxon>
        <taxon>Arcicella</taxon>
    </lineage>
</organism>
<dbReference type="RefSeq" id="WP_109745292.1">
    <property type="nucleotide sequence ID" value="NZ_QGGO01000041.1"/>
</dbReference>
<sequence>MTKNILIFEPDASGHHSGYLYHLIINFLSANYHYNLTVLVAPDFFEQHPQIIEETLSPKVKWLAFSEAEFSAWKITKSESVTKRAFFEWDLLRKYITQTNATYAFSMYIDYLQIALLTQKALPCPVSGILFRPTLVNYPAHSLKEKLNTLRKNLTLKLFVKSKKLDSLFNLDPFATEYIKQNWQTSKVVFLPDPVQVYPSTKAVAEIKQELGIEENRNVFLIFGFLDCRKGISEVMEAVGKISKENSQKGTLLIVGPWEESEKLKFDKKLKEIEGISDFQIITQNTFIADHDIQPYFEVSDYILALYDKHIGMSAITVRAAAAQKPLLTYNFGLMGKIVVENELGLIVNNDLSEKIEMLLMQKVVIGNKQKMKQYAELNRAENYAKVILNSF</sequence>
<dbReference type="OrthoDB" id="919017at2"/>
<evidence type="ECO:0000259" key="2">
    <source>
        <dbReference type="Pfam" id="PF00534"/>
    </source>
</evidence>
<dbReference type="Proteomes" id="UP000245489">
    <property type="component" value="Unassembled WGS sequence"/>
</dbReference>
<evidence type="ECO:0000313" key="3">
    <source>
        <dbReference type="EMBL" id="PWK16895.1"/>
    </source>
</evidence>
<proteinExistence type="predicted"/>
<dbReference type="AlphaFoldDB" id="A0A316DG59"/>
<evidence type="ECO:0000256" key="1">
    <source>
        <dbReference type="ARBA" id="ARBA00022679"/>
    </source>
</evidence>
<keyword evidence="4" id="KW-1185">Reference proteome</keyword>
<name>A0A316DG59_9BACT</name>
<evidence type="ECO:0000313" key="4">
    <source>
        <dbReference type="Proteomes" id="UP000245489"/>
    </source>
</evidence>
<dbReference type="InterPro" id="IPR001296">
    <property type="entry name" value="Glyco_trans_1"/>
</dbReference>
<feature type="domain" description="Glycosyl transferase family 1" evidence="2">
    <location>
        <begin position="206"/>
        <end position="376"/>
    </location>
</feature>